<reference evidence="2 3" key="1">
    <citation type="submission" date="2021-12" db="EMBL/GenBank/DDBJ databases">
        <title>Genome sequence of Kibdelosporangium philippinense ATCC 49844.</title>
        <authorList>
            <person name="Fedorov E.A."/>
            <person name="Omeragic M."/>
            <person name="Shalygina K.F."/>
            <person name="Maclea K.S."/>
        </authorList>
    </citation>
    <scope>NUCLEOTIDE SEQUENCE [LARGE SCALE GENOMIC DNA]</scope>
    <source>
        <strain evidence="2 3">ATCC 49844</strain>
    </source>
</reference>
<dbReference type="Pfam" id="PF00583">
    <property type="entry name" value="Acetyltransf_1"/>
    <property type="match status" value="1"/>
</dbReference>
<accession>A0ABS8Z7L4</accession>
<feature type="domain" description="N-acetyltransferase" evidence="1">
    <location>
        <begin position="12"/>
        <end position="194"/>
    </location>
</feature>
<dbReference type="SUPFAM" id="SSF55729">
    <property type="entry name" value="Acyl-CoA N-acyltransferases (Nat)"/>
    <property type="match status" value="1"/>
</dbReference>
<evidence type="ECO:0000259" key="1">
    <source>
        <dbReference type="PROSITE" id="PS51186"/>
    </source>
</evidence>
<keyword evidence="3" id="KW-1185">Reference proteome</keyword>
<evidence type="ECO:0000313" key="2">
    <source>
        <dbReference type="EMBL" id="MCE7003043.1"/>
    </source>
</evidence>
<dbReference type="CDD" id="cd04301">
    <property type="entry name" value="NAT_SF"/>
    <property type="match status" value="1"/>
</dbReference>
<dbReference type="PROSITE" id="PS51186">
    <property type="entry name" value="GNAT"/>
    <property type="match status" value="1"/>
</dbReference>
<protein>
    <submittedName>
        <fullName evidence="2">GNAT family N-acetyltransferase</fullName>
    </submittedName>
</protein>
<sequence>MTKTKSGALKVKDLTKATWNDFESVMGSNGGASGCWCMHWRLSIAEFMEQKGDGNKKSMKRLSQRKQPPGVVIYEDDDPVAWCSLGPRGDFSRLERSPLLKEVDDTPVCSIACIYVEKKHRKSGLMPAILDAVCDYAAAHGYTTVEGYPIEPAKGKKAGPDSVMTGVASAFVKAGFDEVSRPRKDRPIMRRTVS</sequence>
<proteinExistence type="predicted"/>
<dbReference type="EMBL" id="JAJVCN010000001">
    <property type="protein sequence ID" value="MCE7003043.1"/>
    <property type="molecule type" value="Genomic_DNA"/>
</dbReference>
<dbReference type="PROSITE" id="PS51257">
    <property type="entry name" value="PROKAR_LIPOPROTEIN"/>
    <property type="match status" value="1"/>
</dbReference>
<evidence type="ECO:0000313" key="3">
    <source>
        <dbReference type="Proteomes" id="UP001521150"/>
    </source>
</evidence>
<dbReference type="InterPro" id="IPR000182">
    <property type="entry name" value="GNAT_dom"/>
</dbReference>
<gene>
    <name evidence="2" type="ORF">LWC34_09415</name>
</gene>
<dbReference type="Gene3D" id="3.40.630.30">
    <property type="match status" value="1"/>
</dbReference>
<dbReference type="InterPro" id="IPR016181">
    <property type="entry name" value="Acyl_CoA_acyltransferase"/>
</dbReference>
<dbReference type="Proteomes" id="UP001521150">
    <property type="component" value="Unassembled WGS sequence"/>
</dbReference>
<dbReference type="RefSeq" id="WP_233724605.1">
    <property type="nucleotide sequence ID" value="NZ_JAJVCN010000001.1"/>
</dbReference>
<organism evidence="2 3">
    <name type="scientific">Kibdelosporangium philippinense</name>
    <dbReference type="NCBI Taxonomy" id="211113"/>
    <lineage>
        <taxon>Bacteria</taxon>
        <taxon>Bacillati</taxon>
        <taxon>Actinomycetota</taxon>
        <taxon>Actinomycetes</taxon>
        <taxon>Pseudonocardiales</taxon>
        <taxon>Pseudonocardiaceae</taxon>
        <taxon>Kibdelosporangium</taxon>
    </lineage>
</organism>
<name>A0ABS8Z7L4_9PSEU</name>
<comment type="caution">
    <text evidence="2">The sequence shown here is derived from an EMBL/GenBank/DDBJ whole genome shotgun (WGS) entry which is preliminary data.</text>
</comment>